<evidence type="ECO:0000313" key="4">
    <source>
        <dbReference type="EMBL" id="SEB79672.1"/>
    </source>
</evidence>
<dbReference type="GO" id="GO:0044281">
    <property type="term" value="P:small molecule metabolic process"/>
    <property type="evidence" value="ECO:0007669"/>
    <property type="project" value="UniProtKB-ARBA"/>
</dbReference>
<dbReference type="PANTHER" id="PTHR42796">
    <property type="entry name" value="FUMARYLACETOACETATE HYDROLASE DOMAIN-CONTAINING PROTEIN 2A-RELATED"/>
    <property type="match status" value="1"/>
</dbReference>
<evidence type="ECO:0000313" key="5">
    <source>
        <dbReference type="Proteomes" id="UP000183561"/>
    </source>
</evidence>
<name>A0A1H4MBC6_9NOCA</name>
<evidence type="ECO:0000256" key="2">
    <source>
        <dbReference type="ARBA" id="ARBA00022723"/>
    </source>
</evidence>
<proteinExistence type="inferred from homology"/>
<dbReference type="Proteomes" id="UP000183561">
    <property type="component" value="Unassembled WGS sequence"/>
</dbReference>
<protein>
    <submittedName>
        <fullName evidence="4">2-keto-4-pentenoate hydratase/2-oxohepta-3-ene-1,7-dioic acid hydratase (Catechol pathway)</fullName>
    </submittedName>
</protein>
<dbReference type="GO" id="GO:0003824">
    <property type="term" value="F:catalytic activity"/>
    <property type="evidence" value="ECO:0007669"/>
    <property type="project" value="InterPro"/>
</dbReference>
<dbReference type="InterPro" id="IPR036663">
    <property type="entry name" value="Fumarylacetoacetase_C_sf"/>
</dbReference>
<feature type="domain" description="Fumarylacetoacetase-like C-terminal" evidence="3">
    <location>
        <begin position="109"/>
        <end position="314"/>
    </location>
</feature>
<gene>
    <name evidence="4" type="ORF">SAMN04490239_1697</name>
</gene>
<dbReference type="InterPro" id="IPR051121">
    <property type="entry name" value="FAH"/>
</dbReference>
<dbReference type="InterPro" id="IPR011234">
    <property type="entry name" value="Fumarylacetoacetase-like_C"/>
</dbReference>
<dbReference type="Pfam" id="PF01557">
    <property type="entry name" value="FAA_hydrolase"/>
    <property type="match status" value="1"/>
</dbReference>
<accession>A0A1H4MBC6</accession>
<comment type="similarity">
    <text evidence="1">Belongs to the FAH family.</text>
</comment>
<dbReference type="SUPFAM" id="SSF56529">
    <property type="entry name" value="FAH"/>
    <property type="match status" value="1"/>
</dbReference>
<dbReference type="EMBL" id="FNSV01000005">
    <property type="protein sequence ID" value="SEB79672.1"/>
    <property type="molecule type" value="Genomic_DNA"/>
</dbReference>
<keyword evidence="2" id="KW-0479">Metal-binding</keyword>
<evidence type="ECO:0000259" key="3">
    <source>
        <dbReference type="Pfam" id="PF01557"/>
    </source>
</evidence>
<dbReference type="Gene3D" id="3.90.850.10">
    <property type="entry name" value="Fumarylacetoacetase-like, C-terminal domain"/>
    <property type="match status" value="1"/>
</dbReference>
<keyword evidence="5" id="KW-1185">Reference proteome</keyword>
<sequence length="319" mass="34128">MTWVTLYSPLCGTLSSRLWQYHDEIEDFMRLANIDDRAALVAGEVGAERAVDLATASRGRFGPALADVYPVWDEVIAWVEGEDLPALARDAVAIDRSRLGAPSPAPRQVFAIGLNYHDHAAESGFDSPTALPPVFTKYVSSFSGPDSEVSIPAGGNVDWEVELVVVIGRETSRVAVADAWSHVAGLTVGQDISERISQLRGPAAQFGLGKSFAGFSPQGPWLVTPDEFANPDDLELGCAIGGEEVQKSRTSDLIFPVPSVIAALSETVTLYPGDVIFTGTPAGVGIGQKPPRFLQPGEQLTSWIDGIGELHQRFVADRS</sequence>
<organism evidence="4 5">
    <name type="scientific">Rhodococcus koreensis</name>
    <dbReference type="NCBI Taxonomy" id="99653"/>
    <lineage>
        <taxon>Bacteria</taxon>
        <taxon>Bacillati</taxon>
        <taxon>Actinomycetota</taxon>
        <taxon>Actinomycetes</taxon>
        <taxon>Mycobacteriales</taxon>
        <taxon>Nocardiaceae</taxon>
        <taxon>Rhodococcus</taxon>
    </lineage>
</organism>
<evidence type="ECO:0000256" key="1">
    <source>
        <dbReference type="ARBA" id="ARBA00010211"/>
    </source>
</evidence>
<reference evidence="5" key="1">
    <citation type="submission" date="2016-10" db="EMBL/GenBank/DDBJ databases">
        <authorList>
            <person name="Varghese N."/>
            <person name="Submissions S."/>
        </authorList>
    </citation>
    <scope>NUCLEOTIDE SEQUENCE [LARGE SCALE GENOMIC DNA]</scope>
    <source>
        <strain evidence="5">DSM 44498</strain>
    </source>
</reference>
<dbReference type="GO" id="GO:0046872">
    <property type="term" value="F:metal ion binding"/>
    <property type="evidence" value="ECO:0007669"/>
    <property type="project" value="UniProtKB-KW"/>
</dbReference>
<dbReference type="AlphaFoldDB" id="A0A1H4MBC6"/>
<dbReference type="PANTHER" id="PTHR42796:SF4">
    <property type="entry name" value="FUMARYLACETOACETATE HYDROLASE DOMAIN-CONTAINING PROTEIN 2A"/>
    <property type="match status" value="1"/>
</dbReference>